<dbReference type="Pfam" id="PF11967">
    <property type="entry name" value="RecO_N"/>
    <property type="match status" value="1"/>
</dbReference>
<evidence type="ECO:0000256" key="2">
    <source>
        <dbReference type="ARBA" id="ARBA00007452"/>
    </source>
</evidence>
<dbReference type="GO" id="GO:0006302">
    <property type="term" value="P:double-strand break repair"/>
    <property type="evidence" value="ECO:0007669"/>
    <property type="project" value="TreeGrafter"/>
</dbReference>
<dbReference type="Gene3D" id="2.40.50.140">
    <property type="entry name" value="Nucleic acid-binding proteins"/>
    <property type="match status" value="1"/>
</dbReference>
<accession>A0A450Y5Y7</accession>
<evidence type="ECO:0000256" key="7">
    <source>
        <dbReference type="ARBA" id="ARBA00033409"/>
    </source>
</evidence>
<dbReference type="GO" id="GO:0043590">
    <property type="term" value="C:bacterial nucleoid"/>
    <property type="evidence" value="ECO:0007669"/>
    <property type="project" value="TreeGrafter"/>
</dbReference>
<dbReference type="PANTHER" id="PTHR33991">
    <property type="entry name" value="DNA REPAIR PROTEIN RECO"/>
    <property type="match status" value="1"/>
</dbReference>
<evidence type="ECO:0000256" key="4">
    <source>
        <dbReference type="ARBA" id="ARBA00022763"/>
    </source>
</evidence>
<evidence type="ECO:0000259" key="9">
    <source>
        <dbReference type="Pfam" id="PF11967"/>
    </source>
</evidence>
<dbReference type="InterPro" id="IPR003717">
    <property type="entry name" value="RecO"/>
</dbReference>
<evidence type="ECO:0000256" key="8">
    <source>
        <dbReference type="HAMAP-Rule" id="MF_00201"/>
    </source>
</evidence>
<dbReference type="AlphaFoldDB" id="A0A450Y5Y7"/>
<evidence type="ECO:0000313" key="10">
    <source>
        <dbReference type="EMBL" id="VFK36947.1"/>
    </source>
</evidence>
<name>A0A450Y5Y7_9GAMM</name>
<evidence type="ECO:0000256" key="3">
    <source>
        <dbReference type="ARBA" id="ARBA00021310"/>
    </source>
</evidence>
<organism evidence="10">
    <name type="scientific">Candidatus Kentrum sp. SD</name>
    <dbReference type="NCBI Taxonomy" id="2126332"/>
    <lineage>
        <taxon>Bacteria</taxon>
        <taxon>Pseudomonadati</taxon>
        <taxon>Pseudomonadota</taxon>
        <taxon>Gammaproteobacteria</taxon>
        <taxon>Candidatus Kentrum</taxon>
    </lineage>
</organism>
<dbReference type="HAMAP" id="MF_00201">
    <property type="entry name" value="RecO"/>
    <property type="match status" value="1"/>
</dbReference>
<dbReference type="SUPFAM" id="SSF57863">
    <property type="entry name" value="ArfGap/RecO-like zinc finger"/>
    <property type="match status" value="1"/>
</dbReference>
<dbReference type="Pfam" id="PF02565">
    <property type="entry name" value="RecO_C"/>
    <property type="match status" value="1"/>
</dbReference>
<feature type="domain" description="DNA replication/recombination mediator RecO N-terminal" evidence="9">
    <location>
        <begin position="10"/>
        <end position="79"/>
    </location>
</feature>
<dbReference type="SUPFAM" id="SSF50249">
    <property type="entry name" value="Nucleic acid-binding proteins"/>
    <property type="match status" value="1"/>
</dbReference>
<sequence length="263" mass="29651">MTSSRQSKLERAFVLNRRSYRETSLLLEAFTPEYGRIGLVAKGARRGKAPLSAILQPFRPLLLSWRGSGDLLTLTLAEPDDFAYSLSTSLVKSGFYVNELLLRLLHRHDPHPGLFDSYHEVLRKILIPGQEEPALRIFEMRLLAAIGYGLSWDREAGSERPVEGGKFYQYRQKQGFVEYKGAQNSSVTVHGGTLTAMAREALCEPEQLREAKYLMRTILQGYLGEKPLASRMLYRRIPRKNASSKKSVGKVIVFGSSEKSVGR</sequence>
<keyword evidence="5 8" id="KW-0233">DNA recombination</keyword>
<dbReference type="EMBL" id="CAADFU010000007">
    <property type="protein sequence ID" value="VFK40602.1"/>
    <property type="molecule type" value="Genomic_DNA"/>
</dbReference>
<proteinExistence type="inferred from homology"/>
<evidence type="ECO:0000313" key="11">
    <source>
        <dbReference type="EMBL" id="VFK40602.1"/>
    </source>
</evidence>
<reference evidence="10" key="1">
    <citation type="submission" date="2019-02" db="EMBL/GenBank/DDBJ databases">
        <authorList>
            <person name="Gruber-Vodicka R. H."/>
            <person name="Seah K. B. B."/>
        </authorList>
    </citation>
    <scope>NUCLEOTIDE SEQUENCE</scope>
    <source>
        <strain evidence="11">BECK_S1320</strain>
        <strain evidence="10">BECK_S1321</strain>
    </source>
</reference>
<keyword evidence="6 8" id="KW-0234">DNA repair</keyword>
<dbReference type="InterPro" id="IPR012340">
    <property type="entry name" value="NA-bd_OB-fold"/>
</dbReference>
<dbReference type="Gene3D" id="1.20.1440.120">
    <property type="entry name" value="Recombination protein O, C-terminal domain"/>
    <property type="match status" value="1"/>
</dbReference>
<protein>
    <recommendedName>
        <fullName evidence="3 8">DNA repair protein RecO</fullName>
    </recommendedName>
    <alternativeName>
        <fullName evidence="7 8">Recombination protein O</fullName>
    </alternativeName>
</protein>
<comment type="similarity">
    <text evidence="2 8">Belongs to the RecO family.</text>
</comment>
<dbReference type="InterPro" id="IPR037278">
    <property type="entry name" value="ARFGAP/RecO"/>
</dbReference>
<dbReference type="EMBL" id="CAADFR010000007">
    <property type="protein sequence ID" value="VFK36947.1"/>
    <property type="molecule type" value="Genomic_DNA"/>
</dbReference>
<evidence type="ECO:0000256" key="1">
    <source>
        <dbReference type="ARBA" id="ARBA00003065"/>
    </source>
</evidence>
<comment type="function">
    <text evidence="1 8">Involved in DNA repair and RecF pathway recombination.</text>
</comment>
<gene>
    <name evidence="8" type="primary">recO</name>
    <name evidence="11" type="ORF">BECKSD772E_GA0070983_100756</name>
    <name evidence="10" type="ORF">BECKSD772F_GA0070984_100757</name>
</gene>
<evidence type="ECO:0000256" key="6">
    <source>
        <dbReference type="ARBA" id="ARBA00023204"/>
    </source>
</evidence>
<dbReference type="GO" id="GO:0006310">
    <property type="term" value="P:DNA recombination"/>
    <property type="evidence" value="ECO:0007669"/>
    <property type="project" value="UniProtKB-UniRule"/>
</dbReference>
<dbReference type="InterPro" id="IPR022572">
    <property type="entry name" value="DNA_rep/recomb_RecO_N"/>
</dbReference>
<dbReference type="InterPro" id="IPR042242">
    <property type="entry name" value="RecO_C"/>
</dbReference>
<dbReference type="NCBIfam" id="TIGR00613">
    <property type="entry name" value="reco"/>
    <property type="match status" value="1"/>
</dbReference>
<dbReference type="PANTHER" id="PTHR33991:SF1">
    <property type="entry name" value="DNA REPAIR PROTEIN RECO"/>
    <property type="match status" value="1"/>
</dbReference>
<evidence type="ECO:0000256" key="5">
    <source>
        <dbReference type="ARBA" id="ARBA00023172"/>
    </source>
</evidence>
<keyword evidence="4 8" id="KW-0227">DNA damage</keyword>